<reference evidence="6 7" key="1">
    <citation type="submission" date="2019-10" db="EMBL/GenBank/DDBJ databases">
        <title>Georgenia wutianyii sp. nov. and Georgenia yuyongxinii sp. nov. isolated from plateau pika (Ochotona curzoniae) in the Qinghai-Tibet plateau of China.</title>
        <authorList>
            <person name="Tian Z."/>
        </authorList>
    </citation>
    <scope>NUCLEOTIDE SEQUENCE [LARGE SCALE GENOMIC DNA]</scope>
    <source>
        <strain evidence="6 7">JCM 15130</strain>
    </source>
</reference>
<evidence type="ECO:0000259" key="5">
    <source>
        <dbReference type="Pfam" id="PF06925"/>
    </source>
</evidence>
<evidence type="ECO:0000313" key="6">
    <source>
        <dbReference type="EMBL" id="MPV90329.1"/>
    </source>
</evidence>
<protein>
    <submittedName>
        <fullName evidence="6">Glycosyltransferase</fullName>
    </submittedName>
</protein>
<evidence type="ECO:0000256" key="2">
    <source>
        <dbReference type="ARBA" id="ARBA00022676"/>
    </source>
</evidence>
<evidence type="ECO:0000256" key="3">
    <source>
        <dbReference type="ARBA" id="ARBA00022679"/>
    </source>
</evidence>
<dbReference type="EMBL" id="WHPD01003609">
    <property type="protein sequence ID" value="MPV90329.1"/>
    <property type="molecule type" value="Genomic_DNA"/>
</dbReference>
<keyword evidence="2" id="KW-0328">Glycosyltransferase</keyword>
<gene>
    <name evidence="6" type="ORF">GB882_16770</name>
</gene>
<evidence type="ECO:0000313" key="7">
    <source>
        <dbReference type="Proteomes" id="UP000429644"/>
    </source>
</evidence>
<dbReference type="Pfam" id="PF13692">
    <property type="entry name" value="Glyco_trans_1_4"/>
    <property type="match status" value="1"/>
</dbReference>
<accession>A0A7J9V0B8</accession>
<dbReference type="GO" id="GO:0016020">
    <property type="term" value="C:membrane"/>
    <property type="evidence" value="ECO:0007669"/>
    <property type="project" value="GOC"/>
</dbReference>
<evidence type="ECO:0000256" key="4">
    <source>
        <dbReference type="SAM" id="MobiDB-lite"/>
    </source>
</evidence>
<name>A0A7J9V0B8_9MICO</name>
<keyword evidence="3 6" id="KW-0808">Transferase</keyword>
<dbReference type="PANTHER" id="PTHR43025:SF3">
    <property type="entry name" value="MONOGALACTOSYLDIACYLGLYCEROL SYNTHASE 1, CHLOROPLASTIC"/>
    <property type="match status" value="1"/>
</dbReference>
<comment type="similarity">
    <text evidence="1">Belongs to the glycosyltransferase 28 family.</text>
</comment>
<comment type="caution">
    <text evidence="6">The sequence shown here is derived from an EMBL/GenBank/DDBJ whole genome shotgun (WGS) entry which is preliminary data.</text>
</comment>
<proteinExistence type="inferred from homology"/>
<dbReference type="InterPro" id="IPR050519">
    <property type="entry name" value="Glycosyltransf_28_UgtP"/>
</dbReference>
<feature type="region of interest" description="Disordered" evidence="4">
    <location>
        <begin position="1"/>
        <end position="20"/>
    </location>
</feature>
<dbReference type="SUPFAM" id="SSF53756">
    <property type="entry name" value="UDP-Glycosyltransferase/glycogen phosphorylase"/>
    <property type="match status" value="1"/>
</dbReference>
<feature type="domain" description="Diacylglycerol glucosyltransferase N-terminal" evidence="5">
    <location>
        <begin position="36"/>
        <end position="181"/>
    </location>
</feature>
<evidence type="ECO:0000256" key="1">
    <source>
        <dbReference type="ARBA" id="ARBA00006962"/>
    </source>
</evidence>
<sequence>MLMTPSTRPHPAGRDRPPADGAPAVLILSGSVGAGHDGAAQELARRLRGRGVDVDVRDYLEALPGWYRILLREGYTASVNRVPAVFQWLFDNIEHNRWVRGAAILSCHLGDRRVRHWAGARQYGAVVSTYPLASQTLGTLRARGRLVAPAVTYLTDPAAHRTWVHRHVDLHLTVTPATAEQGEATYGIPMRAAGPLVPPRFAGDLDPVRRARLRAALGIGIEQRVALLVSGSLGLGDLEGTSRAVQEAGLVPLVLCGRNAALRRRLSALPGVLACGWRDDVHELMHLADVLVHNAGGLSYTEALVAGLPAVSYRCIAGHGRANAAVLERSGSAPWARSAEQFARALNEQASRCRAGARHGDPADQVLGLLTLSAAGDHLLPAARTAGVIGPGRSPAHGRAAGRLFSPGRREDPAAG</sequence>
<dbReference type="RefSeq" id="WP_152233126.1">
    <property type="nucleotide sequence ID" value="NZ_BAAAOT010000029.1"/>
</dbReference>
<feature type="region of interest" description="Disordered" evidence="4">
    <location>
        <begin position="390"/>
        <end position="416"/>
    </location>
</feature>
<organism evidence="6 7">
    <name type="scientific">Georgenia ruanii</name>
    <dbReference type="NCBI Taxonomy" id="348442"/>
    <lineage>
        <taxon>Bacteria</taxon>
        <taxon>Bacillati</taxon>
        <taxon>Actinomycetota</taxon>
        <taxon>Actinomycetes</taxon>
        <taxon>Micrococcales</taxon>
        <taxon>Bogoriellaceae</taxon>
        <taxon>Georgenia</taxon>
    </lineage>
</organism>
<keyword evidence="7" id="KW-1185">Reference proteome</keyword>
<dbReference type="PANTHER" id="PTHR43025">
    <property type="entry name" value="MONOGALACTOSYLDIACYLGLYCEROL SYNTHASE"/>
    <property type="match status" value="1"/>
</dbReference>
<dbReference type="Gene3D" id="3.40.50.2000">
    <property type="entry name" value="Glycogen Phosphorylase B"/>
    <property type="match status" value="1"/>
</dbReference>
<dbReference type="AlphaFoldDB" id="A0A7J9V0B8"/>
<dbReference type="OrthoDB" id="9810950at2"/>
<dbReference type="InterPro" id="IPR009695">
    <property type="entry name" value="Diacylglyc_glucosyltr_N"/>
</dbReference>
<dbReference type="GO" id="GO:0009247">
    <property type="term" value="P:glycolipid biosynthetic process"/>
    <property type="evidence" value="ECO:0007669"/>
    <property type="project" value="InterPro"/>
</dbReference>
<dbReference type="GO" id="GO:0016758">
    <property type="term" value="F:hexosyltransferase activity"/>
    <property type="evidence" value="ECO:0007669"/>
    <property type="project" value="InterPro"/>
</dbReference>
<dbReference type="Proteomes" id="UP000429644">
    <property type="component" value="Unassembled WGS sequence"/>
</dbReference>
<feature type="non-terminal residue" evidence="6">
    <location>
        <position position="1"/>
    </location>
</feature>
<dbReference type="Pfam" id="PF06925">
    <property type="entry name" value="MGDG_synth"/>
    <property type="match status" value="1"/>
</dbReference>